<evidence type="ECO:0000313" key="2">
    <source>
        <dbReference type="EMBL" id="VDP09393.1"/>
    </source>
</evidence>
<sequence length="276" mass="30302">MSVPPLFLPTHSNNVFSLTYKCGNCCWFDGAVVRAVGLNTVSHPPPPRPPNCHSHTLGVDLANEGRHDDGKCCVLSGIADAPRKTLAIFYGTAASGSTNLPAMPSTAAQLAKAASASFGIQSSVRFTVDRFNASRNYKIAGFMAMLLSVTSQEVFHLTSHFTRCQMLKRVSKVERPPTAGCEYHSRHLQNSSDIRSPQPKAGSTTNSWTQESVMAESLVRVLEYYQCKQGITRSIIEYPSKKAYVVSKTETSIMMCTQHKKPTIGTWPRMIPVNKM</sequence>
<evidence type="ECO:0000313" key="3">
    <source>
        <dbReference type="Proteomes" id="UP000270296"/>
    </source>
</evidence>
<proteinExistence type="predicted"/>
<reference evidence="2 3" key="2">
    <citation type="submission" date="2018-11" db="EMBL/GenBank/DDBJ databases">
        <authorList>
            <consortium name="Pathogen Informatics"/>
        </authorList>
    </citation>
    <scope>NUCLEOTIDE SEQUENCE [LARGE SCALE GENOMIC DNA]</scope>
</reference>
<organism evidence="4">
    <name type="scientific">Soboliphyme baturini</name>
    <dbReference type="NCBI Taxonomy" id="241478"/>
    <lineage>
        <taxon>Eukaryota</taxon>
        <taxon>Metazoa</taxon>
        <taxon>Ecdysozoa</taxon>
        <taxon>Nematoda</taxon>
        <taxon>Enoplea</taxon>
        <taxon>Dorylaimia</taxon>
        <taxon>Dioctophymatida</taxon>
        <taxon>Dioctophymatoidea</taxon>
        <taxon>Soboliphymatidae</taxon>
        <taxon>Soboliphyme</taxon>
    </lineage>
</organism>
<keyword evidence="3" id="KW-1185">Reference proteome</keyword>
<evidence type="ECO:0000256" key="1">
    <source>
        <dbReference type="SAM" id="MobiDB-lite"/>
    </source>
</evidence>
<reference evidence="4" key="1">
    <citation type="submission" date="2016-06" db="UniProtKB">
        <authorList>
            <consortium name="WormBaseParasite"/>
        </authorList>
    </citation>
    <scope>IDENTIFICATION</scope>
</reference>
<dbReference type="WBParaSite" id="SBAD_0000639801-mRNA-1">
    <property type="protein sequence ID" value="SBAD_0000639801-mRNA-1"/>
    <property type="gene ID" value="SBAD_0000639801"/>
</dbReference>
<dbReference type="EMBL" id="UZAM01009532">
    <property type="protein sequence ID" value="VDP09393.1"/>
    <property type="molecule type" value="Genomic_DNA"/>
</dbReference>
<dbReference type="Proteomes" id="UP000270296">
    <property type="component" value="Unassembled WGS sequence"/>
</dbReference>
<gene>
    <name evidence="2" type="ORF">SBAD_LOCUS6159</name>
</gene>
<dbReference type="AlphaFoldDB" id="A0A183IRB3"/>
<name>A0A183IRB3_9BILA</name>
<accession>A0A183IRB3</accession>
<feature type="compositionally biased region" description="Polar residues" evidence="1">
    <location>
        <begin position="188"/>
        <end position="208"/>
    </location>
</feature>
<protein>
    <submittedName>
        <fullName evidence="2 4">Uncharacterized protein</fullName>
    </submittedName>
</protein>
<feature type="region of interest" description="Disordered" evidence="1">
    <location>
        <begin position="183"/>
        <end position="208"/>
    </location>
</feature>
<evidence type="ECO:0000313" key="4">
    <source>
        <dbReference type="WBParaSite" id="SBAD_0000639801-mRNA-1"/>
    </source>
</evidence>